<feature type="compositionally biased region" description="Polar residues" evidence="1">
    <location>
        <begin position="1"/>
        <end position="34"/>
    </location>
</feature>
<evidence type="ECO:0000256" key="1">
    <source>
        <dbReference type="SAM" id="MobiDB-lite"/>
    </source>
</evidence>
<reference evidence="2" key="1">
    <citation type="submission" date="2021-06" db="EMBL/GenBank/DDBJ databases">
        <authorList>
            <person name="Hodson N. C."/>
            <person name="Mongue J. A."/>
            <person name="Jaron S. K."/>
        </authorList>
    </citation>
    <scope>NUCLEOTIDE SEQUENCE</scope>
</reference>
<name>A0A8J2PQC5_9HEXA</name>
<gene>
    <name evidence="2" type="ORF">AFUS01_LOCUS39160</name>
</gene>
<keyword evidence="3" id="KW-1185">Reference proteome</keyword>
<feature type="region of interest" description="Disordered" evidence="1">
    <location>
        <begin position="1"/>
        <end position="39"/>
    </location>
</feature>
<evidence type="ECO:0000313" key="3">
    <source>
        <dbReference type="Proteomes" id="UP000708208"/>
    </source>
</evidence>
<dbReference type="Proteomes" id="UP000708208">
    <property type="component" value="Unassembled WGS sequence"/>
</dbReference>
<accession>A0A8J2PQC5</accession>
<proteinExistence type="predicted"/>
<feature type="region of interest" description="Disordered" evidence="1">
    <location>
        <begin position="92"/>
        <end position="112"/>
    </location>
</feature>
<protein>
    <submittedName>
        <fullName evidence="2">Uncharacterized protein</fullName>
    </submittedName>
</protein>
<feature type="non-terminal residue" evidence="2">
    <location>
        <position position="1"/>
    </location>
</feature>
<organism evidence="2 3">
    <name type="scientific">Allacma fusca</name>
    <dbReference type="NCBI Taxonomy" id="39272"/>
    <lineage>
        <taxon>Eukaryota</taxon>
        <taxon>Metazoa</taxon>
        <taxon>Ecdysozoa</taxon>
        <taxon>Arthropoda</taxon>
        <taxon>Hexapoda</taxon>
        <taxon>Collembola</taxon>
        <taxon>Symphypleona</taxon>
        <taxon>Sminthuridae</taxon>
        <taxon>Allacma</taxon>
    </lineage>
</organism>
<sequence length="119" mass="12929">MIPNIVSNSTDVLDSNTIRDPTSSDISLPSSPTLTEPIDDVPEISRPLHDPLLSNITTQATLPLISLRFNKLCVSPPPLPLFKKPPLPKFHHDKTPKLVKQNSTPAPVSAPVPLMTLNV</sequence>
<comment type="caution">
    <text evidence="2">The sequence shown here is derived from an EMBL/GenBank/DDBJ whole genome shotgun (WGS) entry which is preliminary data.</text>
</comment>
<evidence type="ECO:0000313" key="2">
    <source>
        <dbReference type="EMBL" id="CAG7829289.1"/>
    </source>
</evidence>
<feature type="non-terminal residue" evidence="2">
    <location>
        <position position="119"/>
    </location>
</feature>
<dbReference type="EMBL" id="CAJVCH010550834">
    <property type="protein sequence ID" value="CAG7829289.1"/>
    <property type="molecule type" value="Genomic_DNA"/>
</dbReference>
<dbReference type="AlphaFoldDB" id="A0A8J2PQC5"/>